<dbReference type="SMART" id="SM00034">
    <property type="entry name" value="CLECT"/>
    <property type="match status" value="1"/>
</dbReference>
<dbReference type="SUPFAM" id="SSF56436">
    <property type="entry name" value="C-type lectin-like"/>
    <property type="match status" value="1"/>
</dbReference>
<gene>
    <name evidence="3" type="ORF">RRG08_007069</name>
</gene>
<proteinExistence type="predicted"/>
<organism evidence="3 4">
    <name type="scientific">Elysia crispata</name>
    <name type="common">lettuce slug</name>
    <dbReference type="NCBI Taxonomy" id="231223"/>
    <lineage>
        <taxon>Eukaryota</taxon>
        <taxon>Metazoa</taxon>
        <taxon>Spiralia</taxon>
        <taxon>Lophotrochozoa</taxon>
        <taxon>Mollusca</taxon>
        <taxon>Gastropoda</taxon>
        <taxon>Heterobranchia</taxon>
        <taxon>Euthyneura</taxon>
        <taxon>Panpulmonata</taxon>
        <taxon>Sacoglossa</taxon>
        <taxon>Placobranchoidea</taxon>
        <taxon>Plakobranchidae</taxon>
        <taxon>Elysia</taxon>
    </lineage>
</organism>
<dbReference type="PANTHER" id="PTHR24043">
    <property type="entry name" value="SCAVENGER RECEPTOR CLASS F"/>
    <property type="match status" value="1"/>
</dbReference>
<name>A0AAE1DPX9_9GAST</name>
<dbReference type="Gene3D" id="2.170.300.10">
    <property type="entry name" value="Tie2 ligand-binding domain superfamily"/>
    <property type="match status" value="1"/>
</dbReference>
<dbReference type="Pfam" id="PF00059">
    <property type="entry name" value="Lectin_C"/>
    <property type="match status" value="1"/>
</dbReference>
<keyword evidence="1" id="KW-0245">EGF-like domain</keyword>
<sequence>MKINRIASIISYILCADIKLCPRRWIPASRACIRPYLIRKRWTDARRLCKSLQGDLLSNYNKEKELLISKMNVGKRPKKFWIGLNDIKNEGVFNWLDGKQKITNVPWGKTQPNNYLNEDCVDVELNLQSQVLFSDSRCSFRRYFICEFYPACRHKTFGAYCSETCSKNCGGPNNTCDNFDGSCIFGCLDGYQGKRCDDPCNVKTFGANCSETCSVNCGGPNNTCDSVDGSCIFGCVDGYQGKRCEDSCNMKTFGANCSETCSVNCGGPSNTCDSVDGSCIFGCVDGYQGERCEDLVDPENQILNSVKAIIALIFALLVMACTVTSLTIKEPSEGTIAEMNFEAEGSRYSMNEIQDESPGFPRIFYFPTDRRPNFQTDSIYEKSGVAAVVQIRSSEL</sequence>
<dbReference type="GO" id="GO:0005044">
    <property type="term" value="F:scavenger receptor activity"/>
    <property type="evidence" value="ECO:0007669"/>
    <property type="project" value="InterPro"/>
</dbReference>
<evidence type="ECO:0000256" key="1">
    <source>
        <dbReference type="ARBA" id="ARBA00022536"/>
    </source>
</evidence>
<feature type="domain" description="C-type lectin" evidence="2">
    <location>
        <begin position="28"/>
        <end position="147"/>
    </location>
</feature>
<dbReference type="Gene3D" id="3.10.100.10">
    <property type="entry name" value="Mannose-Binding Protein A, subunit A"/>
    <property type="match status" value="1"/>
</dbReference>
<dbReference type="PROSITE" id="PS50041">
    <property type="entry name" value="C_TYPE_LECTIN_2"/>
    <property type="match status" value="1"/>
</dbReference>
<evidence type="ECO:0000313" key="3">
    <source>
        <dbReference type="EMBL" id="KAK3778559.1"/>
    </source>
</evidence>
<dbReference type="PANTHER" id="PTHR24043:SF8">
    <property type="entry name" value="EGF-LIKE DOMAIN-CONTAINING PROTEIN"/>
    <property type="match status" value="1"/>
</dbReference>
<comment type="caution">
    <text evidence="3">The sequence shown here is derived from an EMBL/GenBank/DDBJ whole genome shotgun (WGS) entry which is preliminary data.</text>
</comment>
<dbReference type="InterPro" id="IPR016187">
    <property type="entry name" value="CTDL_fold"/>
</dbReference>
<dbReference type="InterPro" id="IPR001304">
    <property type="entry name" value="C-type_lectin-like"/>
</dbReference>
<dbReference type="CDD" id="cd00037">
    <property type="entry name" value="CLECT"/>
    <property type="match status" value="1"/>
</dbReference>
<protein>
    <recommendedName>
        <fullName evidence="2">C-type lectin domain-containing protein</fullName>
    </recommendedName>
</protein>
<reference evidence="3" key="1">
    <citation type="journal article" date="2023" name="G3 (Bethesda)">
        <title>A reference genome for the long-term kleptoplast-retaining sea slug Elysia crispata morphotype clarki.</title>
        <authorList>
            <person name="Eastman K.E."/>
            <person name="Pendleton A.L."/>
            <person name="Shaikh M.A."/>
            <person name="Suttiyut T."/>
            <person name="Ogas R."/>
            <person name="Tomko P."/>
            <person name="Gavelis G."/>
            <person name="Widhalm J.R."/>
            <person name="Wisecaver J.H."/>
        </authorList>
    </citation>
    <scope>NUCLEOTIDE SEQUENCE</scope>
    <source>
        <strain evidence="3">ECLA1</strain>
    </source>
</reference>
<dbReference type="InterPro" id="IPR042635">
    <property type="entry name" value="MEGF10/SREC1/2-like"/>
</dbReference>
<evidence type="ECO:0000313" key="4">
    <source>
        <dbReference type="Proteomes" id="UP001283361"/>
    </source>
</evidence>
<evidence type="ECO:0000259" key="2">
    <source>
        <dbReference type="PROSITE" id="PS50041"/>
    </source>
</evidence>
<dbReference type="InterPro" id="IPR016186">
    <property type="entry name" value="C-type_lectin-like/link_sf"/>
</dbReference>
<dbReference type="EMBL" id="JAWDGP010002925">
    <property type="protein sequence ID" value="KAK3778559.1"/>
    <property type="molecule type" value="Genomic_DNA"/>
</dbReference>
<dbReference type="AlphaFoldDB" id="A0AAE1DPX9"/>
<dbReference type="Proteomes" id="UP001283361">
    <property type="component" value="Unassembled WGS sequence"/>
</dbReference>
<keyword evidence="4" id="KW-1185">Reference proteome</keyword>
<accession>A0AAE1DPX9</accession>